<name>A0A2T2WDE2_9FIRM</name>
<dbReference type="Pfam" id="PF04402">
    <property type="entry name" value="SIMPL"/>
    <property type="match status" value="1"/>
</dbReference>
<evidence type="ECO:0000313" key="2">
    <source>
        <dbReference type="Proteomes" id="UP000241848"/>
    </source>
</evidence>
<gene>
    <name evidence="1" type="ORF">C7B45_15735</name>
</gene>
<accession>A0A2T2WDE2</accession>
<dbReference type="InterPro" id="IPR007497">
    <property type="entry name" value="SIMPL/DUF541"/>
</dbReference>
<protein>
    <recommendedName>
        <fullName evidence="3">SIMPL domain-containing protein</fullName>
    </recommendedName>
</protein>
<comment type="caution">
    <text evidence="1">The sequence shown here is derived from an EMBL/GenBank/DDBJ whole genome shotgun (WGS) entry which is preliminary data.</text>
</comment>
<organism evidence="1 2">
    <name type="scientific">Sulfobacillus acidophilus</name>
    <dbReference type="NCBI Taxonomy" id="53633"/>
    <lineage>
        <taxon>Bacteria</taxon>
        <taxon>Bacillati</taxon>
        <taxon>Bacillota</taxon>
        <taxon>Clostridia</taxon>
        <taxon>Eubacteriales</taxon>
        <taxon>Clostridiales Family XVII. Incertae Sedis</taxon>
        <taxon>Sulfobacillus</taxon>
    </lineage>
</organism>
<evidence type="ECO:0008006" key="3">
    <source>
        <dbReference type="Google" id="ProtNLM"/>
    </source>
</evidence>
<dbReference type="AlphaFoldDB" id="A0A2T2WDE2"/>
<dbReference type="Gene3D" id="3.30.110.170">
    <property type="entry name" value="Protein of unknown function (DUF541), domain 1"/>
    <property type="match status" value="1"/>
</dbReference>
<dbReference type="Gene3D" id="3.30.70.2970">
    <property type="entry name" value="Protein of unknown function (DUF541), domain 2"/>
    <property type="match status" value="1"/>
</dbReference>
<reference evidence="1 2" key="1">
    <citation type="journal article" date="2014" name="BMC Genomics">
        <title>Comparison of environmental and isolate Sulfobacillus genomes reveals diverse carbon, sulfur, nitrogen, and hydrogen metabolisms.</title>
        <authorList>
            <person name="Justice N.B."/>
            <person name="Norman A."/>
            <person name="Brown C.T."/>
            <person name="Singh A."/>
            <person name="Thomas B.C."/>
            <person name="Banfield J.F."/>
        </authorList>
    </citation>
    <scope>NUCLEOTIDE SEQUENCE [LARGE SCALE GENOMIC DNA]</scope>
    <source>
        <strain evidence="1">AMDSBA3</strain>
    </source>
</reference>
<dbReference type="Proteomes" id="UP000241848">
    <property type="component" value="Unassembled WGS sequence"/>
</dbReference>
<sequence length="241" mass="24993">MKWGKRIGTLAGALLLAGIVVPWIGVHQPANAATIPGPTLTVVGYGIVTMNAPTTAGPQQLQITFQTEGSNGPNTLRDLNKSVTAARIQLEKAGVSAKAFSTEGPPNLSYNNVQYQANVTLEVTFPTLTRLADAMQASGVQNDANVQNTFVNQVTATPTPTAAQLSAGYRAAFANALTTAQQMAQADNLTLGHSVSVYEGSANTISCNPMNGCTGISSVSPPSVGQNQELVAVTITYDTSK</sequence>
<dbReference type="EMBL" id="PXYV01000073">
    <property type="protein sequence ID" value="PSR20261.1"/>
    <property type="molecule type" value="Genomic_DNA"/>
</dbReference>
<proteinExistence type="predicted"/>
<evidence type="ECO:0000313" key="1">
    <source>
        <dbReference type="EMBL" id="PSR20261.1"/>
    </source>
</evidence>